<feature type="compositionally biased region" description="Basic and acidic residues" evidence="1">
    <location>
        <begin position="1"/>
        <end position="11"/>
    </location>
</feature>
<feature type="region of interest" description="Disordered" evidence="1">
    <location>
        <begin position="1"/>
        <end position="89"/>
    </location>
</feature>
<feature type="compositionally biased region" description="Basic and acidic residues" evidence="1">
    <location>
        <begin position="101"/>
        <end position="113"/>
    </location>
</feature>
<sequence length="489" mass="55223">MSEGDSRDIYKDSIPPQLMDDEAHSDVSNSDDNFQHVDDVNDEDSAGEETKIFPESDEDAPYDDEAIKEPVLSDKEDECTLDSISNEKDLQTVIKSYRKRQAAERKKQIDVKKPNTSVISAHIEPSDIDLSTLKPISTKSVQPVTKKPALSTPTKTDPKKKPVAKRSNVNVKNNNDEPSNQKKKRTVVTKPKQGDRIPLQMKKRQSSETINLPSTSDATKASESNKNTYPIVKERTPRSSVADVTKEQITRNTGADSCAKDTWMKILASDFKDKDFKALLISSDFTERQANALQKTFINVSNQIHNAYKSNDRFMKTHKCLDCEFSVSHQCMSIEYLQFIPSAVELTQIGSLTPKETIMCICKFGFYHAHPSSGGVELVNKLATKHYTNRLTEHCRTVKVSCPGCKMSIVMRSRNAEVCCDFSQWMSHDGHNRKTFFSAIGNRLTNCKNNKPYLNELYTCNRQCCLIFHRCNSLENFAESSRSRATSLE</sequence>
<name>A0A0F6QA52_9HYME</name>
<organism evidence="2">
    <name type="scientific">Glypta fumiferanae</name>
    <dbReference type="NCBI Taxonomy" id="389681"/>
    <lineage>
        <taxon>Eukaryota</taxon>
        <taxon>Metazoa</taxon>
        <taxon>Ecdysozoa</taxon>
        <taxon>Arthropoda</taxon>
        <taxon>Hexapoda</taxon>
        <taxon>Insecta</taxon>
        <taxon>Pterygota</taxon>
        <taxon>Neoptera</taxon>
        <taxon>Endopterygota</taxon>
        <taxon>Hymenoptera</taxon>
        <taxon>Apocrita</taxon>
        <taxon>Ichneumonoidea</taxon>
        <taxon>Ichneumonidae</taxon>
        <taxon>Banchinae</taxon>
        <taxon>Glypta</taxon>
    </lineage>
</organism>
<feature type="compositionally biased region" description="Polar residues" evidence="1">
    <location>
        <begin position="167"/>
        <end position="178"/>
    </location>
</feature>
<evidence type="ECO:0000313" key="2">
    <source>
        <dbReference type="EMBL" id="AKD28038.1"/>
    </source>
</evidence>
<feature type="compositionally biased region" description="Basic and acidic residues" evidence="1">
    <location>
        <begin position="65"/>
        <end position="74"/>
    </location>
</feature>
<proteinExistence type="predicted"/>
<feature type="compositionally biased region" description="Acidic residues" evidence="1">
    <location>
        <begin position="55"/>
        <end position="64"/>
    </location>
</feature>
<feature type="compositionally biased region" description="Polar residues" evidence="1">
    <location>
        <begin position="207"/>
        <end position="226"/>
    </location>
</feature>
<evidence type="ECO:0000256" key="1">
    <source>
        <dbReference type="SAM" id="MobiDB-lite"/>
    </source>
</evidence>
<accession>A0A0F6QA52</accession>
<dbReference type="AlphaFoldDB" id="A0A0F6QA52"/>
<dbReference type="EMBL" id="KP706797">
    <property type="protein sequence ID" value="AKD28038.1"/>
    <property type="molecule type" value="Genomic_DNA"/>
</dbReference>
<feature type="compositionally biased region" description="Polar residues" evidence="1">
    <location>
        <begin position="134"/>
        <end position="143"/>
    </location>
</feature>
<protein>
    <submittedName>
        <fullName evidence="2">N-like protein</fullName>
    </submittedName>
</protein>
<reference evidence="2" key="1">
    <citation type="journal article" date="2015" name="J. Virol.">
        <title>Genomic and Proteomic Analyses Indicate that Banchine and Campoplegine Polydnaviruses Have Similar, if Not Identical, Viral Ancestors.</title>
        <authorList>
            <person name="Beliveau C."/>
            <person name="Cohen A."/>
            <person name="Stewart D."/>
            <person name="Periquet G."/>
            <person name="Djoumad A."/>
            <person name="Kuhn L."/>
            <person name="Stoltz D."/>
            <person name="Volkoff A.-N."/>
            <person name="Herniou E."/>
            <person name="Drezen J.-M."/>
            <person name="Cusson M."/>
        </authorList>
    </citation>
    <scope>NUCLEOTIDE SEQUENCE</scope>
</reference>
<gene>
    <name evidence="2" type="primary">NLa</name>
</gene>
<feature type="region of interest" description="Disordered" evidence="1">
    <location>
        <begin position="98"/>
        <end position="117"/>
    </location>
</feature>
<feature type="region of interest" description="Disordered" evidence="1">
    <location>
        <begin position="123"/>
        <end position="226"/>
    </location>
</feature>